<evidence type="ECO:0000313" key="1">
    <source>
        <dbReference type="EMBL" id="MCK6265896.1"/>
    </source>
</evidence>
<dbReference type="RefSeq" id="WP_248010956.1">
    <property type="nucleotide sequence ID" value="NZ_JAJHVV010000046.1"/>
</dbReference>
<reference evidence="1" key="1">
    <citation type="submission" date="2021-11" db="EMBL/GenBank/DDBJ databases">
        <title>Vibrio ZSDE26 sp. nov. and Vibrio ZSDZ34 sp. nov., isolated from coastal seawater in Qingdao.</title>
        <authorList>
            <person name="Zhang P."/>
        </authorList>
    </citation>
    <scope>NUCLEOTIDE SEQUENCE</scope>
    <source>
        <strain evidence="1">ZSDE26</strain>
    </source>
</reference>
<dbReference type="Proteomes" id="UP001139559">
    <property type="component" value="Unassembled WGS sequence"/>
</dbReference>
<dbReference type="AlphaFoldDB" id="A0A9X2BJA4"/>
<sequence length="108" mass="11756">SSVTQSGVITLYSHYDGRQEQSQWQAGEQGAIPFRSLTLLPDDAMPYGQVLHQSIYDTDSTLAHASGSKGADKSNLYVHHNNLGSAIHVFDSTGREAMRLGYSPFGQV</sequence>
<accession>A0A9X2BJA4</accession>
<feature type="non-terminal residue" evidence="1">
    <location>
        <position position="1"/>
    </location>
</feature>
<name>A0A9X2BJA4_9VIBR</name>
<proteinExistence type="predicted"/>
<feature type="non-terminal residue" evidence="1">
    <location>
        <position position="108"/>
    </location>
</feature>
<gene>
    <name evidence="1" type="ORF">KP803_21810</name>
</gene>
<keyword evidence="2" id="KW-1185">Reference proteome</keyword>
<dbReference type="EMBL" id="JAJHVV010000046">
    <property type="protein sequence ID" value="MCK6265896.1"/>
    <property type="molecule type" value="Genomic_DNA"/>
</dbReference>
<protein>
    <submittedName>
        <fullName evidence="1">Uncharacterized protein</fullName>
    </submittedName>
</protein>
<comment type="caution">
    <text evidence="1">The sequence shown here is derived from an EMBL/GenBank/DDBJ whole genome shotgun (WGS) entry which is preliminary data.</text>
</comment>
<organism evidence="1 2">
    <name type="scientific">Vibrio amylolyticus</name>
    <dbReference type="NCBI Taxonomy" id="2847292"/>
    <lineage>
        <taxon>Bacteria</taxon>
        <taxon>Pseudomonadati</taxon>
        <taxon>Pseudomonadota</taxon>
        <taxon>Gammaproteobacteria</taxon>
        <taxon>Vibrionales</taxon>
        <taxon>Vibrionaceae</taxon>
        <taxon>Vibrio</taxon>
    </lineage>
</organism>
<evidence type="ECO:0000313" key="2">
    <source>
        <dbReference type="Proteomes" id="UP001139559"/>
    </source>
</evidence>